<dbReference type="Proteomes" id="UP000652761">
    <property type="component" value="Unassembled WGS sequence"/>
</dbReference>
<keyword evidence="1" id="KW-0472">Membrane</keyword>
<evidence type="ECO:0000313" key="3">
    <source>
        <dbReference type="Proteomes" id="UP000652761"/>
    </source>
</evidence>
<accession>A0A843WKY0</accession>
<comment type="caution">
    <text evidence="2">The sequence shown here is derived from an EMBL/GenBank/DDBJ whole genome shotgun (WGS) entry which is preliminary data.</text>
</comment>
<protein>
    <submittedName>
        <fullName evidence="2">Uncharacterized protein</fullName>
    </submittedName>
</protein>
<feature type="transmembrane region" description="Helical" evidence="1">
    <location>
        <begin position="52"/>
        <end position="73"/>
    </location>
</feature>
<feature type="non-terminal residue" evidence="2">
    <location>
        <position position="1"/>
    </location>
</feature>
<evidence type="ECO:0000256" key="1">
    <source>
        <dbReference type="SAM" id="Phobius"/>
    </source>
</evidence>
<keyword evidence="1" id="KW-1133">Transmembrane helix</keyword>
<dbReference type="AlphaFoldDB" id="A0A843WKY0"/>
<evidence type="ECO:0000313" key="2">
    <source>
        <dbReference type="EMBL" id="MQM11162.1"/>
    </source>
</evidence>
<proteinExistence type="predicted"/>
<reference evidence="2" key="1">
    <citation type="submission" date="2017-07" db="EMBL/GenBank/DDBJ databases">
        <title>Taro Niue Genome Assembly and Annotation.</title>
        <authorList>
            <person name="Atibalentja N."/>
            <person name="Keating K."/>
            <person name="Fields C.J."/>
        </authorList>
    </citation>
    <scope>NUCLEOTIDE SEQUENCE</scope>
    <source>
        <strain evidence="2">Niue_2</strain>
        <tissue evidence="2">Leaf</tissue>
    </source>
</reference>
<keyword evidence="1" id="KW-0812">Transmembrane</keyword>
<keyword evidence="3" id="KW-1185">Reference proteome</keyword>
<sequence length="229" mass="25013">SGHESFAKSTWQNLGQGEGRAEGCAGRVLGTRGFVLSGADLFRFSSLPPWQVGSILLPPPLLLLLLLLLQIGLFPFPPPTNAGDWGLQPLRRPLFLVCALICSFRNLCLVSEARRWNVVGLVDSGGWDLGAMSCDLRRDALLSAFCSFTVLWIGFPCALRLFLCVAVLISRPTLLSAFYCCGVRISSSLSFPLASCIVGERGGLSLEVVHELVLTQKDEHGFRHHFLWG</sequence>
<organism evidence="2 3">
    <name type="scientific">Colocasia esculenta</name>
    <name type="common">Wild taro</name>
    <name type="synonym">Arum esculentum</name>
    <dbReference type="NCBI Taxonomy" id="4460"/>
    <lineage>
        <taxon>Eukaryota</taxon>
        <taxon>Viridiplantae</taxon>
        <taxon>Streptophyta</taxon>
        <taxon>Embryophyta</taxon>
        <taxon>Tracheophyta</taxon>
        <taxon>Spermatophyta</taxon>
        <taxon>Magnoliopsida</taxon>
        <taxon>Liliopsida</taxon>
        <taxon>Araceae</taxon>
        <taxon>Aroideae</taxon>
        <taxon>Colocasieae</taxon>
        <taxon>Colocasia</taxon>
    </lineage>
</organism>
<name>A0A843WKY0_COLES</name>
<dbReference type="EMBL" id="NMUH01004886">
    <property type="protein sequence ID" value="MQM11162.1"/>
    <property type="molecule type" value="Genomic_DNA"/>
</dbReference>
<gene>
    <name evidence="2" type="ORF">Taro_044066</name>
</gene>
<feature type="transmembrane region" description="Helical" evidence="1">
    <location>
        <begin position="141"/>
        <end position="169"/>
    </location>
</feature>